<name>A0A1G6ZI39_9RHOB</name>
<evidence type="ECO:0000256" key="1">
    <source>
        <dbReference type="ARBA" id="ARBA00006432"/>
    </source>
</evidence>
<dbReference type="PROSITE" id="PS00455">
    <property type="entry name" value="AMP_BINDING"/>
    <property type="match status" value="1"/>
</dbReference>
<evidence type="ECO:0000313" key="8">
    <source>
        <dbReference type="Proteomes" id="UP000199344"/>
    </source>
</evidence>
<comment type="similarity">
    <text evidence="1">Belongs to the ATP-dependent AMP-binding enzyme family.</text>
</comment>
<evidence type="ECO:0000259" key="6">
    <source>
        <dbReference type="Pfam" id="PF13193"/>
    </source>
</evidence>
<keyword evidence="3" id="KW-0276">Fatty acid metabolism</keyword>
<dbReference type="GO" id="GO:0016874">
    <property type="term" value="F:ligase activity"/>
    <property type="evidence" value="ECO:0007669"/>
    <property type="project" value="UniProtKB-KW"/>
</dbReference>
<reference evidence="7 8" key="1">
    <citation type="submission" date="2016-10" db="EMBL/GenBank/DDBJ databases">
        <authorList>
            <person name="de Groot N.N."/>
        </authorList>
    </citation>
    <scope>NUCLEOTIDE SEQUENCE [LARGE SCALE GENOMIC DNA]</scope>
    <source>
        <strain evidence="7 8">DSM 22220</strain>
    </source>
</reference>
<dbReference type="InterPro" id="IPR020845">
    <property type="entry name" value="AMP-binding_CS"/>
</dbReference>
<dbReference type="InterPro" id="IPR045851">
    <property type="entry name" value="AMP-bd_C_sf"/>
</dbReference>
<dbReference type="Gene3D" id="3.40.50.12780">
    <property type="entry name" value="N-terminal domain of ligase-like"/>
    <property type="match status" value="1"/>
</dbReference>
<dbReference type="AlphaFoldDB" id="A0A1G6ZI39"/>
<protein>
    <submittedName>
        <fullName evidence="7">Fatty-acyl-CoA synthase</fullName>
    </submittedName>
</protein>
<evidence type="ECO:0000256" key="2">
    <source>
        <dbReference type="ARBA" id="ARBA00022598"/>
    </source>
</evidence>
<dbReference type="PANTHER" id="PTHR43859">
    <property type="entry name" value="ACYL-ACTIVATING ENZYME"/>
    <property type="match status" value="1"/>
</dbReference>
<dbReference type="EMBL" id="FNAH01000003">
    <property type="protein sequence ID" value="SDE02394.1"/>
    <property type="molecule type" value="Genomic_DNA"/>
</dbReference>
<dbReference type="Pfam" id="PF00501">
    <property type="entry name" value="AMP-binding"/>
    <property type="match status" value="1"/>
</dbReference>
<dbReference type="SUPFAM" id="SSF56801">
    <property type="entry name" value="Acetyl-CoA synthetase-like"/>
    <property type="match status" value="1"/>
</dbReference>
<dbReference type="STRING" id="591205.SAMN05421538_103273"/>
<dbReference type="Gene3D" id="3.30.300.30">
    <property type="match status" value="1"/>
</dbReference>
<gene>
    <name evidence="7" type="ORF">SAMN05421538_103273</name>
</gene>
<evidence type="ECO:0000313" key="7">
    <source>
        <dbReference type="EMBL" id="SDE02394.1"/>
    </source>
</evidence>
<feature type="domain" description="AMP-binding enzyme C-terminal" evidence="6">
    <location>
        <begin position="448"/>
        <end position="523"/>
    </location>
</feature>
<dbReference type="RefSeq" id="WP_090522465.1">
    <property type="nucleotide sequence ID" value="NZ_FNAH01000003.1"/>
</dbReference>
<dbReference type="OrthoDB" id="9803968at2"/>
<dbReference type="GO" id="GO:0006631">
    <property type="term" value="P:fatty acid metabolic process"/>
    <property type="evidence" value="ECO:0007669"/>
    <property type="project" value="UniProtKB-KW"/>
</dbReference>
<dbReference type="Proteomes" id="UP000199344">
    <property type="component" value="Unassembled WGS sequence"/>
</dbReference>
<dbReference type="NCBIfam" id="NF004837">
    <property type="entry name" value="PRK06187.1"/>
    <property type="match status" value="1"/>
</dbReference>
<dbReference type="CDD" id="cd12119">
    <property type="entry name" value="ttLC_FACS_AlkK_like"/>
    <property type="match status" value="1"/>
</dbReference>
<dbReference type="InterPro" id="IPR000873">
    <property type="entry name" value="AMP-dep_synth/lig_dom"/>
</dbReference>
<dbReference type="InterPro" id="IPR025110">
    <property type="entry name" value="AMP-bd_C"/>
</dbReference>
<dbReference type="Pfam" id="PF13193">
    <property type="entry name" value="AMP-binding_C"/>
    <property type="match status" value="1"/>
</dbReference>
<keyword evidence="8" id="KW-1185">Reference proteome</keyword>
<evidence type="ECO:0000256" key="3">
    <source>
        <dbReference type="ARBA" id="ARBA00022832"/>
    </source>
</evidence>
<dbReference type="InterPro" id="IPR042099">
    <property type="entry name" value="ANL_N_sf"/>
</dbReference>
<evidence type="ECO:0000259" key="5">
    <source>
        <dbReference type="Pfam" id="PF00501"/>
    </source>
</evidence>
<keyword evidence="4" id="KW-0443">Lipid metabolism</keyword>
<accession>A0A1G6ZI39</accession>
<sequence>MTGQMMYEQLSVNSLIDHAARFHGATEVVSVETTGEVARSTWGEVSANARRLASALDRLGVSPGARVGTIAWNNRRHLEIYFGVAAGGRVTHTMNPRLTPEQVAYIANHAGDEVLMFDATFLPLVAPIRAHLDSVQHFVLLGARDEAAATKLDGLLFYDELLETGDPDHAWPEIDERAAAAMCYTSGTTGNPKGVQYSHRAIVLHSIGGNQPDGLALSARDTVMPVVPMFHVNAWGVPYIAAQAGCRLVLPGPKLDGESLARLIDAEGVTISLGVPTIWMGLLAGLEKTGATAASMTRTVVGGSALPPSMIPAFRDKYGVDLVHAWGMTETSPLGTLNQLLQKHEDLSEEEQAKIRLGQGRPPWGVDLRIVDEDGQVLPHDGETQGALQIRGHWIVEGYYGQSGNALTEDGWFDTGDVATIDADGYMIIRDRSKDIIKSGGEWISTVELENIAIAHPAIANAAAIAAVHPKWDQRPVLIAVRAAEAEISEDELIGFYDGKVASWQVPDRVVFVDELPLGATGKVLKNRLRESFGEILLESA</sequence>
<organism evidence="7 8">
    <name type="scientific">Paracoccus isoporae</name>
    <dbReference type="NCBI Taxonomy" id="591205"/>
    <lineage>
        <taxon>Bacteria</taxon>
        <taxon>Pseudomonadati</taxon>
        <taxon>Pseudomonadota</taxon>
        <taxon>Alphaproteobacteria</taxon>
        <taxon>Rhodobacterales</taxon>
        <taxon>Paracoccaceae</taxon>
        <taxon>Paracoccus</taxon>
    </lineage>
</organism>
<keyword evidence="2" id="KW-0436">Ligase</keyword>
<proteinExistence type="inferred from homology"/>
<feature type="domain" description="AMP-dependent synthetase/ligase" evidence="5">
    <location>
        <begin position="18"/>
        <end position="400"/>
    </location>
</feature>
<evidence type="ECO:0000256" key="4">
    <source>
        <dbReference type="ARBA" id="ARBA00023098"/>
    </source>
</evidence>
<dbReference type="PANTHER" id="PTHR43859:SF4">
    <property type="entry name" value="BUTANOATE--COA LIGASE AAE1-RELATED"/>
    <property type="match status" value="1"/>
</dbReference>